<dbReference type="STRING" id="84588.SYNW2465"/>
<keyword evidence="2" id="KW-1185">Reference proteome</keyword>
<dbReference type="AlphaFoldDB" id="Q7U3G7"/>
<dbReference type="RefSeq" id="WP_011129318.1">
    <property type="nucleotide sequence ID" value="NC_005070.1"/>
</dbReference>
<gene>
    <name evidence="1" type="ordered locus">SYNW2465</name>
</gene>
<evidence type="ECO:0000313" key="2">
    <source>
        <dbReference type="Proteomes" id="UP000001422"/>
    </source>
</evidence>
<evidence type="ECO:0000313" key="1">
    <source>
        <dbReference type="EMBL" id="CAE08980.1"/>
    </source>
</evidence>
<dbReference type="eggNOG" id="ENOG502ZV3X">
    <property type="taxonomic scope" value="Bacteria"/>
</dbReference>
<dbReference type="InterPro" id="IPR013481">
    <property type="entry name" value="NarM"/>
</dbReference>
<dbReference type="EMBL" id="BX569695">
    <property type="protein sequence ID" value="CAE08980.1"/>
    <property type="molecule type" value="Genomic_DNA"/>
</dbReference>
<dbReference type="KEGG" id="syw:SYNW2465"/>
<dbReference type="Proteomes" id="UP000001422">
    <property type="component" value="Chromosome"/>
</dbReference>
<name>Q7U3G7_PARMW</name>
<dbReference type="HOGENOM" id="CLU_117669_0_0_3"/>
<dbReference type="NCBIfam" id="TIGR02664">
    <property type="entry name" value="nitr_red_assoc"/>
    <property type="match status" value="1"/>
</dbReference>
<evidence type="ECO:0008006" key="3">
    <source>
        <dbReference type="Google" id="ProtNLM"/>
    </source>
</evidence>
<dbReference type="Pfam" id="PF09655">
    <property type="entry name" value="Nitr_red_assoc"/>
    <property type="match status" value="1"/>
</dbReference>
<protein>
    <recommendedName>
        <fullName evidence="3">Nitrate reductase associated protein</fullName>
    </recommendedName>
</protein>
<proteinExistence type="predicted"/>
<sequence>MASTSDSSSHCFAFEQDFIGTWRCIPLCVRRKLDLAGVKLKLSHWLALTQNQRQELVDWSDAANALDQLRQYLRDLTEGMADGVVKDLPPAVGAAWQQQSVLPAEIHRAAVARGVELTPEQWAHVTELERFALCKLVRPGHDHHNLDAAFSEVLG</sequence>
<reference evidence="1 2" key="1">
    <citation type="journal article" date="2003" name="Nature">
        <title>The genome of a motile marine Synechococcus.</title>
        <authorList>
            <person name="Palenik B."/>
            <person name="Brahamsha B."/>
            <person name="Larimer F."/>
            <person name="Land M."/>
            <person name="Hauser L."/>
            <person name="Chain P."/>
            <person name="Lamerdin J."/>
            <person name="Regala W."/>
            <person name="Allen E.A."/>
            <person name="McCarren J."/>
            <person name="Paulsen I."/>
            <person name="Dufresne A."/>
            <person name="Partensky F."/>
            <person name="Webb E."/>
            <person name="Waterbury J."/>
        </authorList>
    </citation>
    <scope>NUCLEOTIDE SEQUENCE [LARGE SCALE GENOMIC DNA]</scope>
    <source>
        <strain evidence="1 2">WH8102</strain>
    </source>
</reference>
<accession>Q7U3G7</accession>
<organism evidence="1 2">
    <name type="scientific">Parasynechococcus marenigrum (strain WH8102)</name>
    <dbReference type="NCBI Taxonomy" id="84588"/>
    <lineage>
        <taxon>Bacteria</taxon>
        <taxon>Bacillati</taxon>
        <taxon>Cyanobacteriota</taxon>
        <taxon>Cyanophyceae</taxon>
        <taxon>Synechococcales</taxon>
        <taxon>Prochlorococcaceae</taxon>
        <taxon>Parasynechococcus</taxon>
        <taxon>Parasynechococcus marenigrum</taxon>
    </lineage>
</organism>